<evidence type="ECO:0000256" key="2">
    <source>
        <dbReference type="ARBA" id="ARBA00022475"/>
    </source>
</evidence>
<dbReference type="PANTHER" id="PTHR30086">
    <property type="entry name" value="ARGININE EXPORTER PROTEIN ARGO"/>
    <property type="match status" value="1"/>
</dbReference>
<dbReference type="InterPro" id="IPR001123">
    <property type="entry name" value="LeuE-type"/>
</dbReference>
<comment type="subcellular location">
    <subcellularLocation>
        <location evidence="1">Cell membrane</location>
        <topology evidence="1">Multi-pass membrane protein</topology>
    </subcellularLocation>
</comment>
<dbReference type="EMBL" id="QXJK01000002">
    <property type="protein sequence ID" value="RIX36079.1"/>
    <property type="molecule type" value="Genomic_DNA"/>
</dbReference>
<evidence type="ECO:0000256" key="6">
    <source>
        <dbReference type="SAM" id="Phobius"/>
    </source>
</evidence>
<feature type="transmembrane region" description="Helical" evidence="6">
    <location>
        <begin position="6"/>
        <end position="25"/>
    </location>
</feature>
<evidence type="ECO:0000256" key="3">
    <source>
        <dbReference type="ARBA" id="ARBA00022692"/>
    </source>
</evidence>
<protein>
    <submittedName>
        <fullName evidence="7">LysE family translocator</fullName>
    </submittedName>
</protein>
<keyword evidence="8" id="KW-1185">Reference proteome</keyword>
<sequence length="243" mass="25906">MTVAAYLGLLGAWLIAIMSPGPDTVQLLRLGSRSRRNAVLAAVGICTGNVIWPVVTMLGLAALIATFPWILTILYLGGGAFLLRMGFGAFRGGRADLRTRASVPVPRSDASLAAEPTAVDPTLADPTQADTTPANTTIPHLNDAQAWRLGLATNLSNPKALLFFGSVFAQFLPDGISIPERIAVLVMMTVSGLAWFCSFAYLVSNPAWSARLQKFNPWIEIIAGIVFMTLGGFLVAEGIHRLI</sequence>
<accession>A0A418Q8N8</accession>
<organism evidence="7 8">
    <name type="scientific">Corynebacterium falsenii</name>
    <dbReference type="NCBI Taxonomy" id="108486"/>
    <lineage>
        <taxon>Bacteria</taxon>
        <taxon>Bacillati</taxon>
        <taxon>Actinomycetota</taxon>
        <taxon>Actinomycetes</taxon>
        <taxon>Mycobacteriales</taxon>
        <taxon>Corynebacteriaceae</taxon>
        <taxon>Corynebacterium</taxon>
    </lineage>
</organism>
<dbReference type="OrthoDB" id="9784202at2"/>
<evidence type="ECO:0000256" key="1">
    <source>
        <dbReference type="ARBA" id="ARBA00004651"/>
    </source>
</evidence>
<proteinExistence type="predicted"/>
<feature type="transmembrane region" description="Helical" evidence="6">
    <location>
        <begin position="215"/>
        <end position="236"/>
    </location>
</feature>
<feature type="transmembrane region" description="Helical" evidence="6">
    <location>
        <begin position="69"/>
        <end position="90"/>
    </location>
</feature>
<comment type="caution">
    <text evidence="7">The sequence shown here is derived from an EMBL/GenBank/DDBJ whole genome shotgun (WGS) entry which is preliminary data.</text>
</comment>
<name>A0A418Q8N8_9CORY</name>
<gene>
    <name evidence="7" type="ORF">D3M95_01885</name>
</gene>
<feature type="transmembrane region" description="Helical" evidence="6">
    <location>
        <begin position="37"/>
        <end position="63"/>
    </location>
</feature>
<reference evidence="7 8" key="1">
    <citation type="submission" date="2018-09" db="EMBL/GenBank/DDBJ databases">
        <title>Optimization and identification of Corynebacterium falsenii FN1-14 from fish paste.</title>
        <authorList>
            <person name="Daroonpunt R."/>
            <person name="Tanasupawat S."/>
        </authorList>
    </citation>
    <scope>NUCLEOTIDE SEQUENCE [LARGE SCALE GENOMIC DNA]</scope>
    <source>
        <strain evidence="7 8">FN1-14</strain>
    </source>
</reference>
<evidence type="ECO:0000256" key="5">
    <source>
        <dbReference type="ARBA" id="ARBA00023136"/>
    </source>
</evidence>
<dbReference type="Pfam" id="PF01810">
    <property type="entry name" value="LysE"/>
    <property type="match status" value="1"/>
</dbReference>
<dbReference type="RefSeq" id="WP_119664264.1">
    <property type="nucleotide sequence ID" value="NZ_QXJK01000002.1"/>
</dbReference>
<dbReference type="GO" id="GO:0005886">
    <property type="term" value="C:plasma membrane"/>
    <property type="evidence" value="ECO:0007669"/>
    <property type="project" value="UniProtKB-SubCell"/>
</dbReference>
<dbReference type="Proteomes" id="UP000285278">
    <property type="component" value="Unassembled WGS sequence"/>
</dbReference>
<keyword evidence="3 6" id="KW-0812">Transmembrane</keyword>
<keyword evidence="5 6" id="KW-0472">Membrane</keyword>
<dbReference type="STRING" id="1451189.CFAL_00490"/>
<dbReference type="GO" id="GO:0015171">
    <property type="term" value="F:amino acid transmembrane transporter activity"/>
    <property type="evidence" value="ECO:0007669"/>
    <property type="project" value="TreeGrafter"/>
</dbReference>
<evidence type="ECO:0000313" key="7">
    <source>
        <dbReference type="EMBL" id="RIX36079.1"/>
    </source>
</evidence>
<keyword evidence="2" id="KW-1003">Cell membrane</keyword>
<evidence type="ECO:0000313" key="8">
    <source>
        <dbReference type="Proteomes" id="UP000285278"/>
    </source>
</evidence>
<feature type="transmembrane region" description="Helical" evidence="6">
    <location>
        <begin position="182"/>
        <end position="203"/>
    </location>
</feature>
<dbReference type="AlphaFoldDB" id="A0A418Q8N8"/>
<evidence type="ECO:0000256" key="4">
    <source>
        <dbReference type="ARBA" id="ARBA00022989"/>
    </source>
</evidence>
<dbReference type="PANTHER" id="PTHR30086:SF19">
    <property type="entry name" value="THREONINE EFFLUX PROTEIN"/>
    <property type="match status" value="1"/>
</dbReference>
<keyword evidence="4 6" id="KW-1133">Transmembrane helix</keyword>